<dbReference type="AlphaFoldDB" id="A0A1Y3EWV0"/>
<comment type="caution">
    <text evidence="1">The sequence shown here is derived from an EMBL/GenBank/DDBJ whole genome shotgun (WGS) entry which is preliminary data.</text>
</comment>
<gene>
    <name evidence="1" type="ORF">D917_05382</name>
</gene>
<evidence type="ECO:0000313" key="2">
    <source>
        <dbReference type="Proteomes" id="UP000243006"/>
    </source>
</evidence>
<accession>A0A1Y3EWV0</accession>
<evidence type="ECO:0000313" key="1">
    <source>
        <dbReference type="EMBL" id="OUC49445.1"/>
    </source>
</evidence>
<proteinExistence type="predicted"/>
<reference evidence="1 2" key="1">
    <citation type="submission" date="2015-04" db="EMBL/GenBank/DDBJ databases">
        <title>Draft genome of the roundworm Trichinella nativa.</title>
        <authorList>
            <person name="Mitreva M."/>
        </authorList>
    </citation>
    <scope>NUCLEOTIDE SEQUENCE [LARGE SCALE GENOMIC DNA]</scope>
    <source>
        <strain evidence="1 2">ISS45</strain>
    </source>
</reference>
<dbReference type="EMBL" id="LVZM01000958">
    <property type="protein sequence ID" value="OUC49445.1"/>
    <property type="molecule type" value="Genomic_DNA"/>
</dbReference>
<name>A0A1Y3EWV0_9BILA</name>
<dbReference type="Proteomes" id="UP000243006">
    <property type="component" value="Unassembled WGS sequence"/>
</dbReference>
<organism evidence="1 2">
    <name type="scientific">Trichinella nativa</name>
    <dbReference type="NCBI Taxonomy" id="6335"/>
    <lineage>
        <taxon>Eukaryota</taxon>
        <taxon>Metazoa</taxon>
        <taxon>Ecdysozoa</taxon>
        <taxon>Nematoda</taxon>
        <taxon>Enoplea</taxon>
        <taxon>Dorylaimia</taxon>
        <taxon>Trichinellida</taxon>
        <taxon>Trichinellidae</taxon>
        <taxon>Trichinella</taxon>
    </lineage>
</organism>
<protein>
    <submittedName>
        <fullName evidence="1">Uncharacterized protein</fullName>
    </submittedName>
</protein>
<sequence length="92" mass="9945">MEKENEICMNLFLSLLINKTLEAPPQFAFKVFALAAADCAGATVVKVESYSTAKANLRSGSTVETCTQVVDLYVLLSTGHSIANIYLQTVNL</sequence>